<comment type="caution">
    <text evidence="1">The sequence shown here is derived from an EMBL/GenBank/DDBJ whole genome shotgun (WGS) entry which is preliminary data.</text>
</comment>
<dbReference type="AlphaFoldDB" id="A0A9W7G3U9"/>
<dbReference type="OrthoDB" id="10453097at2759"/>
<dbReference type="EMBL" id="BRXZ01007672">
    <property type="protein sequence ID" value="GMI31469.1"/>
    <property type="molecule type" value="Genomic_DNA"/>
</dbReference>
<reference evidence="1" key="1">
    <citation type="submission" date="2022-07" db="EMBL/GenBank/DDBJ databases">
        <title>Genome analysis of Parmales, a sister group of diatoms, reveals the evolutionary specialization of diatoms from phago-mixotrophs to photoautotrophs.</title>
        <authorList>
            <person name="Ban H."/>
            <person name="Sato S."/>
            <person name="Yoshikawa S."/>
            <person name="Kazumasa Y."/>
            <person name="Nakamura Y."/>
            <person name="Ichinomiya M."/>
            <person name="Saitoh K."/>
            <person name="Sato N."/>
            <person name="Blanc-Mathieu R."/>
            <person name="Endo H."/>
            <person name="Kuwata A."/>
            <person name="Ogata H."/>
        </authorList>
    </citation>
    <scope>NUCLEOTIDE SEQUENCE</scope>
</reference>
<name>A0A9W7G3U9_9STRA</name>
<evidence type="ECO:0000313" key="1">
    <source>
        <dbReference type="EMBL" id="GMI31469.1"/>
    </source>
</evidence>
<evidence type="ECO:0000313" key="2">
    <source>
        <dbReference type="Proteomes" id="UP001165082"/>
    </source>
</evidence>
<protein>
    <submittedName>
        <fullName evidence="1">Uncharacterized protein</fullName>
    </submittedName>
</protein>
<gene>
    <name evidence="1" type="ORF">TrRE_jg5208</name>
</gene>
<keyword evidence="2" id="KW-1185">Reference proteome</keyword>
<organism evidence="1 2">
    <name type="scientific">Triparma retinervis</name>
    <dbReference type="NCBI Taxonomy" id="2557542"/>
    <lineage>
        <taxon>Eukaryota</taxon>
        <taxon>Sar</taxon>
        <taxon>Stramenopiles</taxon>
        <taxon>Ochrophyta</taxon>
        <taxon>Bolidophyceae</taxon>
        <taxon>Parmales</taxon>
        <taxon>Triparmaceae</taxon>
        <taxon>Triparma</taxon>
    </lineage>
</organism>
<accession>A0A9W7G3U9</accession>
<dbReference type="Proteomes" id="UP001165082">
    <property type="component" value="Unassembled WGS sequence"/>
</dbReference>
<feature type="non-terminal residue" evidence="1">
    <location>
        <position position="193"/>
    </location>
</feature>
<proteinExistence type="predicted"/>
<sequence>MSASILHTPAGTSSPVTLITLPPSPSTLQRLPNVSLPGTSHLCGSSSLAITVHGRSVKLTNLSTGRGICSVGFGTPCGPARVCGGEVLVEEGGSLHCLSLSPLNAIWTAPMEGGAAWDAGEGFAAVEVTGGEGTTGFIKVLDLADGGKTLNERKVHSRKVACCKVHRGGKAGASLISAGLPCNSVKVASLPGL</sequence>